<dbReference type="InterPro" id="IPR011043">
    <property type="entry name" value="Gal_Oxase/kelch_b-propeller"/>
</dbReference>
<comment type="caution">
    <text evidence="2">The sequence shown here is derived from an EMBL/GenBank/DDBJ whole genome shotgun (WGS) entry which is preliminary data.</text>
</comment>
<dbReference type="AlphaFoldDB" id="A0AAD5SQB1"/>
<reference evidence="2" key="1">
    <citation type="submission" date="2020-05" db="EMBL/GenBank/DDBJ databases">
        <title>Phylogenomic resolution of chytrid fungi.</title>
        <authorList>
            <person name="Stajich J.E."/>
            <person name="Amses K."/>
            <person name="Simmons R."/>
            <person name="Seto K."/>
            <person name="Myers J."/>
            <person name="Bonds A."/>
            <person name="Quandt C.A."/>
            <person name="Barry K."/>
            <person name="Liu P."/>
            <person name="Grigoriev I."/>
            <person name="Longcore J.E."/>
            <person name="James T.Y."/>
        </authorList>
    </citation>
    <scope>NUCLEOTIDE SEQUENCE</scope>
    <source>
        <strain evidence="2">JEL0318</strain>
    </source>
</reference>
<organism evidence="2 3">
    <name type="scientific">Rhizophlyctis rosea</name>
    <dbReference type="NCBI Taxonomy" id="64517"/>
    <lineage>
        <taxon>Eukaryota</taxon>
        <taxon>Fungi</taxon>
        <taxon>Fungi incertae sedis</taxon>
        <taxon>Chytridiomycota</taxon>
        <taxon>Chytridiomycota incertae sedis</taxon>
        <taxon>Chytridiomycetes</taxon>
        <taxon>Rhizophlyctidales</taxon>
        <taxon>Rhizophlyctidaceae</taxon>
        <taxon>Rhizophlyctis</taxon>
    </lineage>
</organism>
<keyword evidence="3" id="KW-1185">Reference proteome</keyword>
<dbReference type="Gene3D" id="2.120.10.80">
    <property type="entry name" value="Kelch-type beta propeller"/>
    <property type="match status" value="1"/>
</dbReference>
<name>A0AAD5SQB1_9FUNG</name>
<accession>A0AAD5SQB1</accession>
<dbReference type="SUPFAM" id="SSF50965">
    <property type="entry name" value="Galactose oxidase, central domain"/>
    <property type="match status" value="1"/>
</dbReference>
<protein>
    <submittedName>
        <fullName evidence="2">Uncharacterized protein</fullName>
    </submittedName>
</protein>
<feature type="region of interest" description="Disordered" evidence="1">
    <location>
        <begin position="1"/>
        <end position="20"/>
    </location>
</feature>
<sequence>MPSSTPSASDDGYDSEISSTTSSDHLITDLDFDPSITSTTFLTHCKPLLTVPQNPTEVTNPFYTSMIHSRRNAWSAANHFLPNSETRPYPIWCFDRLGKTKTKITTPIETSRVGILPVGTEIRIGGEHEDFYDPDFFIYNDVTIVIPETKETHVFQYPRDVFPPTDFHTATLVDDQIYVIGNVGYMGERGTKAQVCVLDLKTLAMAMVETDGDDPGWISRHDASLNEGGNIVVAIEKDAFCVKDGGCQPGKWVFSVADARWMKLDTQGEEQNGEGSVGR</sequence>
<dbReference type="InterPro" id="IPR015915">
    <property type="entry name" value="Kelch-typ_b-propeller"/>
</dbReference>
<gene>
    <name evidence="2" type="ORF">HK097_007800</name>
</gene>
<evidence type="ECO:0000313" key="3">
    <source>
        <dbReference type="Proteomes" id="UP001212841"/>
    </source>
</evidence>
<evidence type="ECO:0000256" key="1">
    <source>
        <dbReference type="SAM" id="MobiDB-lite"/>
    </source>
</evidence>
<dbReference type="Proteomes" id="UP001212841">
    <property type="component" value="Unassembled WGS sequence"/>
</dbReference>
<evidence type="ECO:0000313" key="2">
    <source>
        <dbReference type="EMBL" id="KAJ3056194.1"/>
    </source>
</evidence>
<proteinExistence type="predicted"/>
<dbReference type="EMBL" id="JADGJD010000042">
    <property type="protein sequence ID" value="KAJ3056194.1"/>
    <property type="molecule type" value="Genomic_DNA"/>
</dbReference>